<organism evidence="8 9">
    <name type="scientific">Rhodoplanes azumiensis</name>
    <dbReference type="NCBI Taxonomy" id="1897628"/>
    <lineage>
        <taxon>Bacteria</taxon>
        <taxon>Pseudomonadati</taxon>
        <taxon>Pseudomonadota</taxon>
        <taxon>Alphaproteobacteria</taxon>
        <taxon>Hyphomicrobiales</taxon>
        <taxon>Nitrobacteraceae</taxon>
        <taxon>Rhodoplanes</taxon>
    </lineage>
</organism>
<proteinExistence type="inferred from homology"/>
<accession>A0ABW5ARA4</accession>
<evidence type="ECO:0000259" key="7">
    <source>
        <dbReference type="PROSITE" id="PS50885"/>
    </source>
</evidence>
<dbReference type="Gene3D" id="1.10.287.950">
    <property type="entry name" value="Methyl-accepting chemotaxis protein"/>
    <property type="match status" value="1"/>
</dbReference>
<keyword evidence="5" id="KW-0472">Membrane</keyword>
<keyword evidence="9" id="KW-1185">Reference proteome</keyword>
<dbReference type="InterPro" id="IPR003660">
    <property type="entry name" value="HAMP_dom"/>
</dbReference>
<feature type="transmembrane region" description="Helical" evidence="5">
    <location>
        <begin position="291"/>
        <end position="310"/>
    </location>
</feature>
<gene>
    <name evidence="8" type="ORF">ACFSOX_23020</name>
</gene>
<dbReference type="EMBL" id="JBHUIW010000046">
    <property type="protein sequence ID" value="MFD2185035.1"/>
    <property type="molecule type" value="Genomic_DNA"/>
</dbReference>
<dbReference type="PROSITE" id="PS50885">
    <property type="entry name" value="HAMP"/>
    <property type="match status" value="1"/>
</dbReference>
<dbReference type="SUPFAM" id="SSF103190">
    <property type="entry name" value="Sensory domain-like"/>
    <property type="match status" value="1"/>
</dbReference>
<evidence type="ECO:0000256" key="1">
    <source>
        <dbReference type="ARBA" id="ARBA00023224"/>
    </source>
</evidence>
<dbReference type="SUPFAM" id="SSF58104">
    <property type="entry name" value="Methyl-accepting chemotaxis protein (MCP) signaling domain"/>
    <property type="match status" value="1"/>
</dbReference>
<comment type="caution">
    <text evidence="8">The sequence shown here is derived from an EMBL/GenBank/DDBJ whole genome shotgun (WGS) entry which is preliminary data.</text>
</comment>
<dbReference type="Pfam" id="PF00015">
    <property type="entry name" value="MCPsignal"/>
    <property type="match status" value="1"/>
</dbReference>
<feature type="region of interest" description="Disordered" evidence="4">
    <location>
        <begin position="666"/>
        <end position="691"/>
    </location>
</feature>
<evidence type="ECO:0000256" key="5">
    <source>
        <dbReference type="SAM" id="Phobius"/>
    </source>
</evidence>
<dbReference type="Pfam" id="PF00672">
    <property type="entry name" value="HAMP"/>
    <property type="match status" value="1"/>
</dbReference>
<comment type="similarity">
    <text evidence="2">Belongs to the methyl-accepting chemotaxis (MCP) protein family.</text>
</comment>
<dbReference type="InterPro" id="IPR004089">
    <property type="entry name" value="MCPsignal_dom"/>
</dbReference>
<dbReference type="Pfam" id="PF14827">
    <property type="entry name" value="dCache_3"/>
    <property type="match status" value="1"/>
</dbReference>
<keyword evidence="5" id="KW-1133">Transmembrane helix</keyword>
<dbReference type="Gene3D" id="6.10.340.10">
    <property type="match status" value="1"/>
</dbReference>
<feature type="domain" description="Methyl-accepting transducer" evidence="6">
    <location>
        <begin position="407"/>
        <end position="643"/>
    </location>
</feature>
<evidence type="ECO:0000313" key="9">
    <source>
        <dbReference type="Proteomes" id="UP001597314"/>
    </source>
</evidence>
<dbReference type="PROSITE" id="PS50111">
    <property type="entry name" value="CHEMOTAXIS_TRANSDUC_2"/>
    <property type="match status" value="1"/>
</dbReference>
<evidence type="ECO:0000259" key="6">
    <source>
        <dbReference type="PROSITE" id="PS50111"/>
    </source>
</evidence>
<dbReference type="Gene3D" id="3.30.450.20">
    <property type="entry name" value="PAS domain"/>
    <property type="match status" value="1"/>
</dbReference>
<dbReference type="InterPro" id="IPR029151">
    <property type="entry name" value="Sensor-like_sf"/>
</dbReference>
<keyword evidence="5" id="KW-0812">Transmembrane</keyword>
<sequence>MTDVRVRRGRMTIGMRFGAAITASVVLAVAATTASNLWLSTRMSEQAAARELGVLQAFFSGRLAEDAARAISLADSLALNSAIQGAFAARDRAALHAMLVPGFKALKDRHGIVQLQFHTAPATTFLRVHQNPEKFGDDLSAFRHTVVEVARTGRSVSGLESGVAGLGIRGVVPVSHDGRQVGTVEIGMSFGKPFFEAFKRSTGADVAFLLKTPNGFETYASTFRELPALTPAQTAAALAAPSDMITLPVAGAEYALVAAPVRDYKGEAIGVFVLGVDRSGAVAALGEARTIAIVIGAIVLVMTLGLALLLNRGIVGPLRALTAGMRRLADGDFDVKLPGLGRRDEIGEVAAAVEAFKIKAVEKAHADAEREEHARTALLAEQNRKIETAITAFRDAIEGVVTAVSDSAGEMRTNAQTIDGVAAQASGRASAATGASEQAAHSVQTVAAAAEEMSASVAEITRQIAQATAVVTAADAKTGRSVAEIESLATMSERIGAVVEMIQAIAAQTNLLALNATIEAARAGEAGKGFAVVAQEVKALAGQTAKATAEIAGEIDAIQASTRDAVVAVREVGAAMQEISRVTATIASAVEQQGAATREISQNAQQAAAGNATLAGDIAVVSDAIAQASRSAGAVFTTAEALAGHAARLSEEVAAFFQNLRTGALDRRRGENPDYTGPERRQGRGAGTRAA</sequence>
<dbReference type="SMART" id="SM00283">
    <property type="entry name" value="MA"/>
    <property type="match status" value="1"/>
</dbReference>
<keyword evidence="1 3" id="KW-0807">Transducer</keyword>
<evidence type="ECO:0000256" key="2">
    <source>
        <dbReference type="ARBA" id="ARBA00029447"/>
    </source>
</evidence>
<dbReference type="CDD" id="cd06225">
    <property type="entry name" value="HAMP"/>
    <property type="match status" value="1"/>
</dbReference>
<dbReference type="InterPro" id="IPR029150">
    <property type="entry name" value="dCache_3"/>
</dbReference>
<evidence type="ECO:0000256" key="3">
    <source>
        <dbReference type="PROSITE-ProRule" id="PRU00284"/>
    </source>
</evidence>
<feature type="compositionally biased region" description="Basic and acidic residues" evidence="4">
    <location>
        <begin position="666"/>
        <end position="682"/>
    </location>
</feature>
<protein>
    <submittedName>
        <fullName evidence="8">Cache domain-containing protein</fullName>
    </submittedName>
</protein>
<dbReference type="PANTHER" id="PTHR32089:SF112">
    <property type="entry name" value="LYSOZYME-LIKE PROTEIN-RELATED"/>
    <property type="match status" value="1"/>
</dbReference>
<dbReference type="RefSeq" id="WP_378480166.1">
    <property type="nucleotide sequence ID" value="NZ_JBHUIW010000046.1"/>
</dbReference>
<reference evidence="9" key="1">
    <citation type="journal article" date="2019" name="Int. J. Syst. Evol. Microbiol.">
        <title>The Global Catalogue of Microorganisms (GCM) 10K type strain sequencing project: providing services to taxonomists for standard genome sequencing and annotation.</title>
        <authorList>
            <consortium name="The Broad Institute Genomics Platform"/>
            <consortium name="The Broad Institute Genome Sequencing Center for Infectious Disease"/>
            <person name="Wu L."/>
            <person name="Ma J."/>
        </authorList>
    </citation>
    <scope>NUCLEOTIDE SEQUENCE [LARGE SCALE GENOMIC DNA]</scope>
    <source>
        <strain evidence="9">CGMCC 1.6774</strain>
    </source>
</reference>
<dbReference type="SMART" id="SM00304">
    <property type="entry name" value="HAMP"/>
    <property type="match status" value="1"/>
</dbReference>
<dbReference type="Proteomes" id="UP001597314">
    <property type="component" value="Unassembled WGS sequence"/>
</dbReference>
<feature type="domain" description="HAMP" evidence="7">
    <location>
        <begin position="312"/>
        <end position="365"/>
    </location>
</feature>
<evidence type="ECO:0000256" key="4">
    <source>
        <dbReference type="SAM" id="MobiDB-lite"/>
    </source>
</evidence>
<name>A0ABW5ARA4_9BRAD</name>
<evidence type="ECO:0000313" key="8">
    <source>
        <dbReference type="EMBL" id="MFD2185035.1"/>
    </source>
</evidence>
<dbReference type="PANTHER" id="PTHR32089">
    <property type="entry name" value="METHYL-ACCEPTING CHEMOTAXIS PROTEIN MCPB"/>
    <property type="match status" value="1"/>
</dbReference>